<comment type="function">
    <text evidence="2">Binds amino acids.</text>
</comment>
<evidence type="ECO:0000256" key="1">
    <source>
        <dbReference type="ARBA" id="ARBA00022737"/>
    </source>
</evidence>
<dbReference type="Pfam" id="PF24926">
    <property type="entry name" value="ACT_ACR9_C"/>
    <property type="match status" value="1"/>
</dbReference>
<dbReference type="Pfam" id="PF24931">
    <property type="entry name" value="ACT_ACR9_3rd"/>
    <property type="match status" value="1"/>
</dbReference>
<gene>
    <name evidence="6" type="ORF">C5167_001183</name>
</gene>
<dbReference type="Pfam" id="PF24914">
    <property type="entry name" value="ACR10_N"/>
    <property type="match status" value="1"/>
</dbReference>
<dbReference type="GO" id="GO:0016597">
    <property type="term" value="F:amino acid binding"/>
    <property type="evidence" value="ECO:0007669"/>
    <property type="project" value="UniProtKB-UniRule"/>
</dbReference>
<feature type="domain" description="ACT" evidence="4">
    <location>
        <begin position="11"/>
        <end position="80"/>
    </location>
</feature>
<accession>A0A4Y7KUL0</accession>
<dbReference type="PANTHER" id="PTHR31096:SF23">
    <property type="entry name" value="ACT DOMAIN-CONTAINING PROTEIN ACR10"/>
    <property type="match status" value="1"/>
</dbReference>
<feature type="compositionally biased region" description="Low complexity" evidence="3">
    <location>
        <begin position="96"/>
        <end position="114"/>
    </location>
</feature>
<evidence type="ECO:0000259" key="4">
    <source>
        <dbReference type="Pfam" id="PF24914"/>
    </source>
</evidence>
<dbReference type="Proteomes" id="UP000316621">
    <property type="component" value="Chromosome 9"/>
</dbReference>
<evidence type="ECO:0000256" key="3">
    <source>
        <dbReference type="SAM" id="MobiDB-lite"/>
    </source>
</evidence>
<dbReference type="OMA" id="LMAMEYA"/>
<organism evidence="6 7">
    <name type="scientific">Papaver somniferum</name>
    <name type="common">Opium poppy</name>
    <dbReference type="NCBI Taxonomy" id="3469"/>
    <lineage>
        <taxon>Eukaryota</taxon>
        <taxon>Viridiplantae</taxon>
        <taxon>Streptophyta</taxon>
        <taxon>Embryophyta</taxon>
        <taxon>Tracheophyta</taxon>
        <taxon>Spermatophyta</taxon>
        <taxon>Magnoliopsida</taxon>
        <taxon>Ranunculales</taxon>
        <taxon>Papaveraceae</taxon>
        <taxon>Papaveroideae</taxon>
        <taxon>Papaver</taxon>
    </lineage>
</organism>
<dbReference type="Gramene" id="RZC77023">
    <property type="protein sequence ID" value="RZC77023"/>
    <property type="gene ID" value="C5167_001183"/>
</dbReference>
<keyword evidence="7" id="KW-1185">Reference proteome</keyword>
<keyword evidence="1 2" id="KW-0677">Repeat</keyword>
<protein>
    <recommendedName>
        <fullName evidence="2">ACT domain-containing protein ACR</fullName>
    </recommendedName>
    <alternativeName>
        <fullName evidence="2">Protein ACT DOMAIN REPEATS</fullName>
    </alternativeName>
</protein>
<dbReference type="InterPro" id="IPR045865">
    <property type="entry name" value="ACT-like_dom_sf"/>
</dbReference>
<feature type="compositionally biased region" description="Basic residues" evidence="3">
    <location>
        <begin position="115"/>
        <end position="124"/>
    </location>
</feature>
<feature type="region of interest" description="Disordered" evidence="3">
    <location>
        <begin position="96"/>
        <end position="194"/>
    </location>
</feature>
<dbReference type="InterPro" id="IPR056816">
    <property type="entry name" value="ACR2/9/10_N"/>
</dbReference>
<dbReference type="SUPFAM" id="SSF55021">
    <property type="entry name" value="ACT-like"/>
    <property type="match status" value="1"/>
</dbReference>
<feature type="compositionally biased region" description="Polar residues" evidence="3">
    <location>
        <begin position="149"/>
        <end position="173"/>
    </location>
</feature>
<dbReference type="EMBL" id="CM010723">
    <property type="protein sequence ID" value="RZC77023.1"/>
    <property type="molecule type" value="Genomic_DNA"/>
</dbReference>
<evidence type="ECO:0000256" key="2">
    <source>
        <dbReference type="RuleBase" id="RU369043"/>
    </source>
</evidence>
<dbReference type="InterPro" id="IPR056805">
    <property type="entry name" value="ACT_ACR9/10_C"/>
</dbReference>
<dbReference type="STRING" id="3469.A0A4Y7KUL0"/>
<evidence type="ECO:0000313" key="7">
    <source>
        <dbReference type="Proteomes" id="UP000316621"/>
    </source>
</evidence>
<feature type="compositionally biased region" description="Low complexity" evidence="3">
    <location>
        <begin position="179"/>
        <end position="194"/>
    </location>
</feature>
<dbReference type="PANTHER" id="PTHR31096">
    <property type="entry name" value="ACT DOMAIN-CONTAINING PROTEIN ACR4-RELATED"/>
    <property type="match status" value="1"/>
</dbReference>
<evidence type="ECO:0000313" key="6">
    <source>
        <dbReference type="EMBL" id="RZC77023.1"/>
    </source>
</evidence>
<proteinExistence type="predicted"/>
<sequence>MGIPYDDVVIIKKSEKLGDPTMITVNCPDKTGLGCDLCRIILFFGLNIVKGDFSTDGKWCYIVFWVVEKSRRTRWNSLKKSNRRYSTLFTQSQSAPTALAAAAPTTERNNQRSQRGGHARRGGHRSSAPATEPPLLPTPPSPYQLYAPDSNTSAPATAPVCTSSTPATASDCTTHLHIPPQQQSASTAPDSSTSAPATAIIRRGLLHGKGFSVYFIYFTLHRCTGSYGLGDVTEVLCEVELIIWSVKVSTTPDDKVMDLFFITDTRELLQTKLRQEDVYDHLRYVLGDALISCEIELSGFEVLTCSQGSILPPAITEEMFGLEQSNHPPSKYPTSNKVSVTVDNSLSPAHTLIQVLCIDHKGLLYDMMRTLKDYNMKISYGRFSIKHEQNCELDLFVVQADGKKIVDLNKQNALCSRLRMELLHPLQVAVVSRGPDTELLVVNLVELSGSGRPLVFYDITLALKMLKICIFSADIGRHMIGDKECEVYRILLDEGNGFSMSWKKIECEVRKMLMGWE</sequence>
<feature type="domain" description="ACT" evidence="5">
    <location>
        <begin position="437"/>
        <end position="515"/>
    </location>
</feature>
<reference evidence="6 7" key="1">
    <citation type="journal article" date="2018" name="Science">
        <title>The opium poppy genome and morphinan production.</title>
        <authorList>
            <person name="Guo L."/>
            <person name="Winzer T."/>
            <person name="Yang X."/>
            <person name="Li Y."/>
            <person name="Ning Z."/>
            <person name="He Z."/>
            <person name="Teodor R."/>
            <person name="Lu Y."/>
            <person name="Bowser T.A."/>
            <person name="Graham I.A."/>
            <person name="Ye K."/>
        </authorList>
    </citation>
    <scope>NUCLEOTIDE SEQUENCE [LARGE SCALE GENOMIC DNA]</scope>
    <source>
        <strain evidence="7">cv. HN1</strain>
        <tissue evidence="6">Leaves</tissue>
    </source>
</reference>
<name>A0A4Y7KUL0_PAPSO</name>
<dbReference type="InterPro" id="IPR040217">
    <property type="entry name" value="ACR1-12"/>
</dbReference>
<dbReference type="AlphaFoldDB" id="A0A4Y7KUL0"/>
<feature type="compositionally biased region" description="Pro residues" evidence="3">
    <location>
        <begin position="131"/>
        <end position="142"/>
    </location>
</feature>
<evidence type="ECO:0000259" key="5">
    <source>
        <dbReference type="Pfam" id="PF24926"/>
    </source>
</evidence>